<gene>
    <name evidence="1" type="ORF">ACFOM8_19610</name>
</gene>
<organism evidence="1 2">
    <name type="scientific">Paracoccus angustae</name>
    <dbReference type="NCBI Taxonomy" id="1671480"/>
    <lineage>
        <taxon>Bacteria</taxon>
        <taxon>Pseudomonadati</taxon>
        <taxon>Pseudomonadota</taxon>
        <taxon>Alphaproteobacteria</taxon>
        <taxon>Rhodobacterales</taxon>
        <taxon>Paracoccaceae</taxon>
        <taxon>Paracoccus</taxon>
    </lineage>
</organism>
<keyword evidence="2" id="KW-1185">Reference proteome</keyword>
<reference evidence="2" key="1">
    <citation type="journal article" date="2019" name="Int. J. Syst. Evol. Microbiol.">
        <title>The Global Catalogue of Microorganisms (GCM) 10K type strain sequencing project: providing services to taxonomists for standard genome sequencing and annotation.</title>
        <authorList>
            <consortium name="The Broad Institute Genomics Platform"/>
            <consortium name="The Broad Institute Genome Sequencing Center for Infectious Disease"/>
            <person name="Wu L."/>
            <person name="Ma J."/>
        </authorList>
    </citation>
    <scope>NUCLEOTIDE SEQUENCE [LARGE SCALE GENOMIC DNA]</scope>
    <source>
        <strain evidence="2">KCTC 42473</strain>
    </source>
</reference>
<proteinExistence type="predicted"/>
<dbReference type="EMBL" id="JBHRXY010000036">
    <property type="protein sequence ID" value="MFC3631637.1"/>
    <property type="molecule type" value="Genomic_DNA"/>
</dbReference>
<evidence type="ECO:0000313" key="2">
    <source>
        <dbReference type="Proteomes" id="UP001595539"/>
    </source>
</evidence>
<comment type="caution">
    <text evidence="1">The sequence shown here is derived from an EMBL/GenBank/DDBJ whole genome shotgun (WGS) entry which is preliminary data.</text>
</comment>
<sequence>MFSASKSSYDRFPDAASRMMLRIGVVFASRFCFTGSDSTLNRRSSAESFFVAGLDPIVIEHESGIQALQEPATCDVFGQFLDRNVRSDGQILD</sequence>
<accession>A0ABV7U9U8</accession>
<dbReference type="Proteomes" id="UP001595539">
    <property type="component" value="Unassembled WGS sequence"/>
</dbReference>
<protein>
    <submittedName>
        <fullName evidence="1">Uncharacterized protein</fullName>
    </submittedName>
</protein>
<evidence type="ECO:0000313" key="1">
    <source>
        <dbReference type="EMBL" id="MFC3631637.1"/>
    </source>
</evidence>
<name>A0ABV7U9U8_9RHOB</name>